<evidence type="ECO:0000259" key="3">
    <source>
        <dbReference type="Pfam" id="PF02179"/>
    </source>
</evidence>
<keyword evidence="5" id="KW-1185">Reference proteome</keyword>
<name>A0A2H3BXQ8_9AGAR</name>
<protein>
    <recommendedName>
        <fullName evidence="3">BAG domain-containing protein</fullName>
    </recommendedName>
</protein>
<sequence length="346" mass="38757">MFSASPFYRSSPYSSNYYPYGQPGYSSLAHYPSPYASRVAEEQRHNARVQAIERERELQRQRLLALRRNELARQYMADTYDADTADDDDDDDDAYDYGFGRYLSPYEAREQATPIITSTSKHSIPIRSPSPSKVPQPEPVSVSPPADIEEPPSSPPPSVSESPAPPCPTPSQRQSSPSLNEQPLDESPSASNETELVQKSLATIQTVQKKFEDVKTTFAWPTHIDFELNGEVISVSTDGSSEPRLTPPKLAYTNRNTPLHTYNESLNRLLVQLDAVESWGEQDVRERRKHVVSMVEAEAAKVERGWKAVWEGKSVNAEEEEEVIDIVTEAGKDDTQDDEGYGGEEQ</sequence>
<proteinExistence type="predicted"/>
<feature type="coiled-coil region" evidence="1">
    <location>
        <begin position="42"/>
        <end position="69"/>
    </location>
</feature>
<gene>
    <name evidence="4" type="ORF">ARMSODRAFT_952035</name>
</gene>
<evidence type="ECO:0000313" key="5">
    <source>
        <dbReference type="Proteomes" id="UP000218334"/>
    </source>
</evidence>
<feature type="region of interest" description="Disordered" evidence="2">
    <location>
        <begin position="115"/>
        <end position="196"/>
    </location>
</feature>
<dbReference type="EMBL" id="KZ293419">
    <property type="protein sequence ID" value="PBK74400.1"/>
    <property type="molecule type" value="Genomic_DNA"/>
</dbReference>
<feature type="domain" description="BAG" evidence="3">
    <location>
        <begin position="260"/>
        <end position="302"/>
    </location>
</feature>
<dbReference type="InterPro" id="IPR003103">
    <property type="entry name" value="BAG_domain"/>
</dbReference>
<dbReference type="Gene3D" id="1.20.58.120">
    <property type="entry name" value="BAG domain"/>
    <property type="match status" value="1"/>
</dbReference>
<evidence type="ECO:0000256" key="2">
    <source>
        <dbReference type="SAM" id="MobiDB-lite"/>
    </source>
</evidence>
<evidence type="ECO:0000313" key="4">
    <source>
        <dbReference type="EMBL" id="PBK74400.1"/>
    </source>
</evidence>
<keyword evidence="1" id="KW-0175">Coiled coil</keyword>
<dbReference type="SUPFAM" id="SSF63491">
    <property type="entry name" value="BAG domain"/>
    <property type="match status" value="1"/>
</dbReference>
<accession>A0A2H3BXQ8</accession>
<feature type="compositionally biased region" description="Pro residues" evidence="2">
    <location>
        <begin position="152"/>
        <end position="169"/>
    </location>
</feature>
<dbReference type="InterPro" id="IPR036533">
    <property type="entry name" value="BAG_dom_sf"/>
</dbReference>
<dbReference type="Pfam" id="PF02179">
    <property type="entry name" value="BAG"/>
    <property type="match status" value="1"/>
</dbReference>
<dbReference type="Proteomes" id="UP000218334">
    <property type="component" value="Unassembled WGS sequence"/>
</dbReference>
<evidence type="ECO:0000256" key="1">
    <source>
        <dbReference type="SAM" id="Coils"/>
    </source>
</evidence>
<organism evidence="4 5">
    <name type="scientific">Armillaria solidipes</name>
    <dbReference type="NCBI Taxonomy" id="1076256"/>
    <lineage>
        <taxon>Eukaryota</taxon>
        <taxon>Fungi</taxon>
        <taxon>Dikarya</taxon>
        <taxon>Basidiomycota</taxon>
        <taxon>Agaricomycotina</taxon>
        <taxon>Agaricomycetes</taxon>
        <taxon>Agaricomycetidae</taxon>
        <taxon>Agaricales</taxon>
        <taxon>Marasmiineae</taxon>
        <taxon>Physalacriaceae</taxon>
        <taxon>Armillaria</taxon>
    </lineage>
</organism>
<dbReference type="GO" id="GO:0051087">
    <property type="term" value="F:protein-folding chaperone binding"/>
    <property type="evidence" value="ECO:0007669"/>
    <property type="project" value="InterPro"/>
</dbReference>
<feature type="compositionally biased region" description="Polar residues" evidence="2">
    <location>
        <begin position="170"/>
        <end position="181"/>
    </location>
</feature>
<dbReference type="STRING" id="1076256.A0A2H3BXQ8"/>
<dbReference type="AlphaFoldDB" id="A0A2H3BXQ8"/>
<reference evidence="5" key="1">
    <citation type="journal article" date="2017" name="Nat. Ecol. Evol.">
        <title>Genome expansion and lineage-specific genetic innovations in the forest pathogenic fungi Armillaria.</title>
        <authorList>
            <person name="Sipos G."/>
            <person name="Prasanna A.N."/>
            <person name="Walter M.C."/>
            <person name="O'Connor E."/>
            <person name="Balint B."/>
            <person name="Krizsan K."/>
            <person name="Kiss B."/>
            <person name="Hess J."/>
            <person name="Varga T."/>
            <person name="Slot J."/>
            <person name="Riley R."/>
            <person name="Boka B."/>
            <person name="Rigling D."/>
            <person name="Barry K."/>
            <person name="Lee J."/>
            <person name="Mihaltcheva S."/>
            <person name="LaButti K."/>
            <person name="Lipzen A."/>
            <person name="Waldron R."/>
            <person name="Moloney N.M."/>
            <person name="Sperisen C."/>
            <person name="Kredics L."/>
            <person name="Vagvoelgyi C."/>
            <person name="Patrignani A."/>
            <person name="Fitzpatrick D."/>
            <person name="Nagy I."/>
            <person name="Doyle S."/>
            <person name="Anderson J.B."/>
            <person name="Grigoriev I.V."/>
            <person name="Gueldener U."/>
            <person name="Muensterkoetter M."/>
            <person name="Nagy L.G."/>
        </authorList>
    </citation>
    <scope>NUCLEOTIDE SEQUENCE [LARGE SCALE GENOMIC DNA]</scope>
    <source>
        <strain evidence="5">28-4</strain>
    </source>
</reference>